<dbReference type="InterPro" id="IPR053842">
    <property type="entry name" value="NikA-like"/>
</dbReference>
<dbReference type="KEGG" id="afq:AFA_12125"/>
<organism evidence="1 2">
    <name type="scientific">Alcaligenes faecalis</name>
    <dbReference type="NCBI Taxonomy" id="511"/>
    <lineage>
        <taxon>Bacteria</taxon>
        <taxon>Pseudomonadati</taxon>
        <taxon>Pseudomonadota</taxon>
        <taxon>Betaproteobacteria</taxon>
        <taxon>Burkholderiales</taxon>
        <taxon>Alcaligenaceae</taxon>
        <taxon>Alcaligenes</taxon>
    </lineage>
</organism>
<gene>
    <name evidence="1" type="ORF">AFA_12125</name>
</gene>
<accession>A0AB33D201</accession>
<evidence type="ECO:0000313" key="1">
    <source>
        <dbReference type="EMBL" id="ASR90137.1"/>
    </source>
</evidence>
<protein>
    <submittedName>
        <fullName evidence="1">Uncharacterized protein</fullName>
    </submittedName>
</protein>
<name>A0AB33D201_ALCFA</name>
<reference evidence="1 2" key="1">
    <citation type="submission" date="2017-05" db="EMBL/GenBank/DDBJ databases">
        <authorList>
            <person name="Qiu J.G."/>
            <person name="He J."/>
        </authorList>
    </citation>
    <scope>NUCLEOTIDE SEQUENCE [LARGE SCALE GENOMIC DNA]</scope>
    <source>
        <strain evidence="1 2">JQ135</strain>
    </source>
</reference>
<dbReference type="AlphaFoldDB" id="A0AB33D201"/>
<evidence type="ECO:0000313" key="2">
    <source>
        <dbReference type="Proteomes" id="UP000214561"/>
    </source>
</evidence>
<dbReference type="RefSeq" id="WP_094197151.1">
    <property type="nucleotide sequence ID" value="NZ_CP021641.1"/>
</dbReference>
<dbReference type="Pfam" id="PF21983">
    <property type="entry name" value="NikA-like"/>
    <property type="match status" value="1"/>
</dbReference>
<sequence length="110" mass="12323">MAEPLSELLRLRITPSQRQHLSEAAALAGLSSSEYARQLLTTSQSMQSELTSLRHALENLLDQHSPATQMETLMLLRILVQPEQVSQVHKSMLTMGYMPAHSEMSYGTRT</sequence>
<dbReference type="EMBL" id="CP021641">
    <property type="protein sequence ID" value="ASR90137.1"/>
    <property type="molecule type" value="Genomic_DNA"/>
</dbReference>
<proteinExistence type="predicted"/>
<dbReference type="Proteomes" id="UP000214561">
    <property type="component" value="Chromosome"/>
</dbReference>